<proteinExistence type="predicted"/>
<keyword evidence="1" id="KW-0472">Membrane</keyword>
<accession>A0A383BWI5</accession>
<protein>
    <submittedName>
        <fullName evidence="2">Uncharacterized protein</fullName>
    </submittedName>
</protein>
<gene>
    <name evidence="2" type="ORF">METZ01_LOCUS477460</name>
</gene>
<feature type="non-terminal residue" evidence="2">
    <location>
        <position position="1"/>
    </location>
</feature>
<evidence type="ECO:0000313" key="2">
    <source>
        <dbReference type="EMBL" id="SVE24606.1"/>
    </source>
</evidence>
<organism evidence="2">
    <name type="scientific">marine metagenome</name>
    <dbReference type="NCBI Taxonomy" id="408172"/>
    <lineage>
        <taxon>unclassified sequences</taxon>
        <taxon>metagenomes</taxon>
        <taxon>ecological metagenomes</taxon>
    </lineage>
</organism>
<keyword evidence="1" id="KW-0812">Transmembrane</keyword>
<sequence>NKFALLGANIISIAIWIFLSSFVIQLITYDNAPFYIYKLGELFKYLPPIWLTYYLWIVRKGFN</sequence>
<reference evidence="2" key="1">
    <citation type="submission" date="2018-05" db="EMBL/GenBank/DDBJ databases">
        <authorList>
            <person name="Lanie J.A."/>
            <person name="Ng W.-L."/>
            <person name="Kazmierczak K.M."/>
            <person name="Andrzejewski T.M."/>
            <person name="Davidsen T.M."/>
            <person name="Wayne K.J."/>
            <person name="Tettelin H."/>
            <person name="Glass J.I."/>
            <person name="Rusch D."/>
            <person name="Podicherti R."/>
            <person name="Tsui H.-C.T."/>
            <person name="Winkler M.E."/>
        </authorList>
    </citation>
    <scope>NUCLEOTIDE SEQUENCE</scope>
</reference>
<dbReference type="AlphaFoldDB" id="A0A383BWI5"/>
<feature type="transmembrane region" description="Helical" evidence="1">
    <location>
        <begin position="6"/>
        <end position="29"/>
    </location>
</feature>
<name>A0A383BWI5_9ZZZZ</name>
<evidence type="ECO:0000256" key="1">
    <source>
        <dbReference type="SAM" id="Phobius"/>
    </source>
</evidence>
<dbReference type="EMBL" id="UINC01204058">
    <property type="protein sequence ID" value="SVE24606.1"/>
    <property type="molecule type" value="Genomic_DNA"/>
</dbReference>
<keyword evidence="1" id="KW-1133">Transmembrane helix</keyword>